<evidence type="ECO:0000313" key="8">
    <source>
        <dbReference type="Proteomes" id="UP000613740"/>
    </source>
</evidence>
<keyword evidence="5" id="KW-0732">Signal</keyword>
<accession>A0A835T223</accession>
<dbReference type="GO" id="GO:0000139">
    <property type="term" value="C:Golgi membrane"/>
    <property type="evidence" value="ECO:0007669"/>
    <property type="project" value="UniProtKB-SubCell"/>
</dbReference>
<feature type="signal peptide" evidence="5">
    <location>
        <begin position="1"/>
        <end position="21"/>
    </location>
</feature>
<dbReference type="InterPro" id="IPR000742">
    <property type="entry name" value="EGF"/>
</dbReference>
<dbReference type="PANTHER" id="PTHR11062">
    <property type="entry name" value="EXOSTOSIN HEPARAN SULFATE GLYCOSYLTRANSFERASE -RELATED"/>
    <property type="match status" value="1"/>
</dbReference>
<organism evidence="7 8">
    <name type="scientific">Chlamydomonas schloesseri</name>
    <dbReference type="NCBI Taxonomy" id="2026947"/>
    <lineage>
        <taxon>Eukaryota</taxon>
        <taxon>Viridiplantae</taxon>
        <taxon>Chlorophyta</taxon>
        <taxon>core chlorophytes</taxon>
        <taxon>Chlorophyceae</taxon>
        <taxon>CS clade</taxon>
        <taxon>Chlamydomonadales</taxon>
        <taxon>Chlamydomonadaceae</taxon>
        <taxon>Chlamydomonas</taxon>
    </lineage>
</organism>
<feature type="domain" description="EGF-like" evidence="6">
    <location>
        <begin position="217"/>
        <end position="255"/>
    </location>
</feature>
<dbReference type="PROSITE" id="PS50026">
    <property type="entry name" value="EGF_3"/>
    <property type="match status" value="1"/>
</dbReference>
<evidence type="ECO:0000259" key="6">
    <source>
        <dbReference type="PROSITE" id="PS50026"/>
    </source>
</evidence>
<dbReference type="SMART" id="SM00181">
    <property type="entry name" value="EGF"/>
    <property type="match status" value="3"/>
</dbReference>
<evidence type="ECO:0000256" key="5">
    <source>
        <dbReference type="SAM" id="SignalP"/>
    </source>
</evidence>
<sequence>MSIWLFALVAFVSVIAQVTQAEDAVLKTAVEGKPFNVFQEMKKECDPGCPQCNRELGTCECPYGLSGPTCQVALWPACRTSTTPGLPVFVGRRAPRNCHCYRQLFRATCLPGSESRCSSHTVALWPELKCFELTDKPEQEQLSELPERLDDPAYRWRKGVLVKAPAAGAAAAGAGAGGAAAGAGAGAGPSKALEVEHKDFQTLPVPPTLKEIGDTVALGKCPNRCRDRGICVANSETLKTPSCLCHPGFTGNDCGEAAPATSLPLLCPNGCGGRGKCVAGFCACEPPYWGIGCSRSKAYQPVPDSISHPYYPSLKIYMYDIPISVVGPQPFDDGDTTVYPIYQASMHLMDMFLADTGGVRIENPWEANMFYVPTFAYYSTANLGDPTAAVVRAVDWVASNFPFFGRYGGKDHFVVLTADRGACYLKPMNQTRNLIRLVHFGLEKPNLTEMGPLVEEREYGCFKAGRDVVLAPYFRPKAALVRSVHEKLLAPGGAEELLKDKSVLFFFSGDVRHHEPEYSGGVRQALSALLANATGGAADVVFKAGYQPITAEEYEQLLGKAKFCLAPYGHGWGIRLTHALMHGCVPVIIQDRVRQPWEDLLHYPDFSIRVAKADLPRLVALLRAVPAEDVARLMREGARVYRAFVWQPELGGLAYNYTMASLRRRLSHIRGELYEAGTRRRRRQRQRRQTL</sequence>
<comment type="caution">
    <text evidence="7">The sequence shown here is derived from an EMBL/GenBank/DDBJ whole genome shotgun (WGS) entry which is preliminary data.</text>
</comment>
<keyword evidence="4" id="KW-1015">Disulfide bond</keyword>
<evidence type="ECO:0000256" key="3">
    <source>
        <dbReference type="ARBA" id="ARBA00023034"/>
    </source>
</evidence>
<keyword evidence="8" id="KW-1185">Reference proteome</keyword>
<dbReference type="PROSITE" id="PS00022">
    <property type="entry name" value="EGF_1"/>
    <property type="match status" value="1"/>
</dbReference>
<gene>
    <name evidence="7" type="ORF">HYH02_012965</name>
</gene>
<protein>
    <recommendedName>
        <fullName evidence="6">EGF-like domain-containing protein</fullName>
    </recommendedName>
</protein>
<dbReference type="EMBL" id="JAEHOD010000067">
    <property type="protein sequence ID" value="KAG2432394.1"/>
    <property type="molecule type" value="Genomic_DNA"/>
</dbReference>
<evidence type="ECO:0000256" key="2">
    <source>
        <dbReference type="ARBA" id="ARBA00010271"/>
    </source>
</evidence>
<evidence type="ECO:0000256" key="4">
    <source>
        <dbReference type="PROSITE-ProRule" id="PRU00076"/>
    </source>
</evidence>
<name>A0A835T223_9CHLO</name>
<comment type="subcellular location">
    <subcellularLocation>
        <location evidence="1">Golgi apparatus membrane</location>
        <topology evidence="1">Single-pass type II membrane protein</topology>
    </subcellularLocation>
</comment>
<comment type="similarity">
    <text evidence="2">Belongs to the glycosyltransferase 47 family.</text>
</comment>
<reference evidence="7" key="1">
    <citation type="journal article" date="2020" name="bioRxiv">
        <title>Comparative genomics of Chlamydomonas.</title>
        <authorList>
            <person name="Craig R.J."/>
            <person name="Hasan A.R."/>
            <person name="Ness R.W."/>
            <person name="Keightley P.D."/>
        </authorList>
    </citation>
    <scope>NUCLEOTIDE SEQUENCE</scope>
    <source>
        <strain evidence="7">CCAP 11/173</strain>
    </source>
</reference>
<dbReference type="Pfam" id="PF03016">
    <property type="entry name" value="Exostosin_GT47"/>
    <property type="match status" value="1"/>
</dbReference>
<evidence type="ECO:0000256" key="1">
    <source>
        <dbReference type="ARBA" id="ARBA00004323"/>
    </source>
</evidence>
<dbReference type="AlphaFoldDB" id="A0A835T223"/>
<evidence type="ECO:0000313" key="7">
    <source>
        <dbReference type="EMBL" id="KAG2432394.1"/>
    </source>
</evidence>
<feature type="disulfide bond" evidence="4">
    <location>
        <begin position="245"/>
        <end position="254"/>
    </location>
</feature>
<keyword evidence="4" id="KW-0245">EGF-like domain</keyword>
<dbReference type="InterPro" id="IPR040911">
    <property type="entry name" value="Exostosin_GT47"/>
</dbReference>
<dbReference type="PROSITE" id="PS01186">
    <property type="entry name" value="EGF_2"/>
    <property type="match status" value="1"/>
</dbReference>
<dbReference type="PANTHER" id="PTHR11062:SF376">
    <property type="entry name" value="EXOSTOSIN FAMILY PROTEIN"/>
    <property type="match status" value="1"/>
</dbReference>
<dbReference type="OrthoDB" id="1924787at2759"/>
<proteinExistence type="inferred from homology"/>
<feature type="chain" id="PRO_5032314176" description="EGF-like domain-containing protein" evidence="5">
    <location>
        <begin position="22"/>
        <end position="691"/>
    </location>
</feature>
<dbReference type="GO" id="GO:0016757">
    <property type="term" value="F:glycosyltransferase activity"/>
    <property type="evidence" value="ECO:0007669"/>
    <property type="project" value="InterPro"/>
</dbReference>
<dbReference type="InterPro" id="IPR004263">
    <property type="entry name" value="Exostosin"/>
</dbReference>
<dbReference type="Proteomes" id="UP000613740">
    <property type="component" value="Unassembled WGS sequence"/>
</dbReference>
<feature type="disulfide bond" evidence="4">
    <location>
        <begin position="221"/>
        <end position="231"/>
    </location>
</feature>
<comment type="caution">
    <text evidence="4">Lacks conserved residue(s) required for the propagation of feature annotation.</text>
</comment>
<dbReference type="Gene3D" id="2.10.25.10">
    <property type="entry name" value="Laminin"/>
    <property type="match status" value="1"/>
</dbReference>
<keyword evidence="3" id="KW-0333">Golgi apparatus</keyword>